<gene>
    <name evidence="2" type="primary">LOC100697972</name>
</gene>
<dbReference type="InterPro" id="IPR027417">
    <property type="entry name" value="P-loop_NTPase"/>
</dbReference>
<dbReference type="FunCoup" id="A0A669AWJ6">
    <property type="interactions" value="1"/>
</dbReference>
<evidence type="ECO:0000313" key="2">
    <source>
        <dbReference type="Ensembl" id="ENSONIP00000026798.1"/>
    </source>
</evidence>
<proteinExistence type="predicted"/>
<dbReference type="GeneTree" id="ENSGT00940000160560"/>
<sequence>MFIFYLCVHIMLPLCERVIFSLATFSKPWRPFPENNEDILEFLNSYKPQNQEANHLRILFLGPVGAGKSTLINSIDSVLQHRVIVRGLTDAISGKSFTRKYKTYKFSKGSQGHYSFVCNDIMGMEQKDGGVHVEDIKLALRGHVKDDYEFKPQQQLTKSDERYRSCPSLNDRVHVLVTVVPAGSVSILSEEVVKKLRKVRLAAREMDIPQLAILTKVDEACPKAKQDPKNIYKSKYLKEQVEKFSQLLGFSVNCIFLVKNYSSEISIDDDTDAHILCALKQMILHGNDFLTHLND</sequence>
<protein>
    <submittedName>
        <fullName evidence="2">Interferon-induced protein 44-like</fullName>
    </submittedName>
</protein>
<organism evidence="2 3">
    <name type="scientific">Oreochromis niloticus</name>
    <name type="common">Nile tilapia</name>
    <name type="synonym">Tilapia nilotica</name>
    <dbReference type="NCBI Taxonomy" id="8128"/>
    <lineage>
        <taxon>Eukaryota</taxon>
        <taxon>Metazoa</taxon>
        <taxon>Chordata</taxon>
        <taxon>Craniata</taxon>
        <taxon>Vertebrata</taxon>
        <taxon>Euteleostomi</taxon>
        <taxon>Actinopterygii</taxon>
        <taxon>Neopterygii</taxon>
        <taxon>Teleostei</taxon>
        <taxon>Neoteleostei</taxon>
        <taxon>Acanthomorphata</taxon>
        <taxon>Ovalentaria</taxon>
        <taxon>Cichlomorphae</taxon>
        <taxon>Cichliformes</taxon>
        <taxon>Cichlidae</taxon>
        <taxon>African cichlids</taxon>
        <taxon>Pseudocrenilabrinae</taxon>
        <taxon>Oreochromini</taxon>
        <taxon>Oreochromis</taxon>
    </lineage>
</organism>
<dbReference type="Gene3D" id="3.40.50.300">
    <property type="entry name" value="P-loop containing nucleotide triphosphate hydrolases"/>
    <property type="match status" value="1"/>
</dbReference>
<name>A0A669AWJ6_ORENI</name>
<dbReference type="OrthoDB" id="25620at2759"/>
<reference evidence="2" key="3">
    <citation type="submission" date="2025-09" db="UniProtKB">
        <authorList>
            <consortium name="Ensembl"/>
        </authorList>
    </citation>
    <scope>IDENTIFICATION</scope>
</reference>
<dbReference type="SUPFAM" id="SSF52540">
    <property type="entry name" value="P-loop containing nucleoside triphosphate hydrolases"/>
    <property type="match status" value="1"/>
</dbReference>
<keyword evidence="3" id="KW-1185">Reference proteome</keyword>
<reference evidence="2" key="2">
    <citation type="submission" date="2025-08" db="UniProtKB">
        <authorList>
            <consortium name="Ensembl"/>
        </authorList>
    </citation>
    <scope>IDENTIFICATION</scope>
</reference>
<dbReference type="AlphaFoldDB" id="A0A669AWJ6"/>
<dbReference type="RefSeq" id="XP_019213524.1">
    <property type="nucleotide sequence ID" value="XM_019357979.2"/>
</dbReference>
<dbReference type="Proteomes" id="UP000005207">
    <property type="component" value="Linkage group LG4"/>
</dbReference>
<feature type="chain" id="PRO_5025566275" evidence="1">
    <location>
        <begin position="18"/>
        <end position="295"/>
    </location>
</feature>
<evidence type="ECO:0000256" key="1">
    <source>
        <dbReference type="SAM" id="SignalP"/>
    </source>
</evidence>
<keyword evidence="1" id="KW-0732">Signal</keyword>
<dbReference type="GO" id="GO:0006955">
    <property type="term" value="P:immune response"/>
    <property type="evidence" value="ECO:0007669"/>
    <property type="project" value="TreeGrafter"/>
</dbReference>
<accession>A0A669AWJ6</accession>
<reference evidence="3" key="1">
    <citation type="submission" date="2012-01" db="EMBL/GenBank/DDBJ databases">
        <title>The Genome Sequence of Oreochromis niloticus (Nile Tilapia).</title>
        <authorList>
            <consortium name="Broad Institute Genome Assembly Team"/>
            <consortium name="Broad Institute Sequencing Platform"/>
            <person name="Di Palma F."/>
            <person name="Johnson J."/>
            <person name="Lander E.S."/>
            <person name="Lindblad-Toh K."/>
        </authorList>
    </citation>
    <scope>NUCLEOTIDE SEQUENCE [LARGE SCALE GENOMIC DNA]</scope>
</reference>
<feature type="signal peptide" evidence="1">
    <location>
        <begin position="1"/>
        <end position="17"/>
    </location>
</feature>
<dbReference type="Ensembl" id="ENSONIT00000046205.1">
    <property type="protein sequence ID" value="ENSONIP00000026798.1"/>
    <property type="gene ID" value="ENSONIG00000042915.1"/>
</dbReference>
<dbReference type="GeneID" id="100697972"/>
<evidence type="ECO:0000313" key="3">
    <source>
        <dbReference type="Proteomes" id="UP000005207"/>
    </source>
</evidence>
<dbReference type="OMA" id="DERTCPP"/>
<dbReference type="PANTHER" id="PTHR14241">
    <property type="entry name" value="INTERFERON-INDUCED PROTEIN 44"/>
    <property type="match status" value="1"/>
</dbReference>
<dbReference type="InParanoid" id="A0A669AWJ6"/>
<dbReference type="PANTHER" id="PTHR14241:SF1">
    <property type="entry name" value="INTERFERON-INDUCED PROTEIN 44-RELATED"/>
    <property type="match status" value="1"/>
</dbReference>